<dbReference type="AlphaFoldDB" id="X1R2M3"/>
<accession>X1R2M3</accession>
<dbReference type="InterPro" id="IPR015262">
    <property type="entry name" value="tRNA_Ile_lys_synt_subst-bd"/>
</dbReference>
<sequence length="229" mass="26337">MDKEMDRLWSKIVQKQGNTITLDKEGVLELPLALKRYLLRRAIEDLLGNLKDIESRHIEEIMDALTKPAGKRLSLPGGLIFSIEYNRYLLGSDQAALSPFPILATEFPLKLPGETVLPGWRIEATIISREQMPEKDEDFTAYFDRDKTGDKLLVRPRQPGDRFQPLGMNQPKKLGEFMIDAKIPSAWRQRIPLVCSPQHILWVVGWRIDDRVKVTDTTKQILCLKFERG</sequence>
<dbReference type="Pfam" id="PF11734">
    <property type="entry name" value="TilS_C"/>
    <property type="match status" value="1"/>
</dbReference>
<dbReference type="InterPro" id="IPR012796">
    <property type="entry name" value="Lysidine-tRNA-synth_C"/>
</dbReference>
<reference evidence="2" key="1">
    <citation type="journal article" date="2014" name="Front. Microbiol.">
        <title>High frequency of phylogenetically diverse reductive dehalogenase-homologous genes in deep subseafloor sedimentary metagenomes.</title>
        <authorList>
            <person name="Kawai M."/>
            <person name="Futagami T."/>
            <person name="Toyoda A."/>
            <person name="Takaki Y."/>
            <person name="Nishi S."/>
            <person name="Hori S."/>
            <person name="Arai W."/>
            <person name="Tsubouchi T."/>
            <person name="Morono Y."/>
            <person name="Uchiyama I."/>
            <person name="Ito T."/>
            <person name="Fujiyama A."/>
            <person name="Inagaki F."/>
            <person name="Takami H."/>
        </authorList>
    </citation>
    <scope>NUCLEOTIDE SEQUENCE</scope>
    <source>
        <strain evidence="2">Expedition CK06-06</strain>
    </source>
</reference>
<dbReference type="SUPFAM" id="SSF82829">
    <property type="entry name" value="MesJ substrate recognition domain-like"/>
    <property type="match status" value="1"/>
</dbReference>
<evidence type="ECO:0000259" key="1">
    <source>
        <dbReference type="SMART" id="SM00977"/>
    </source>
</evidence>
<feature type="non-terminal residue" evidence="2">
    <location>
        <position position="229"/>
    </location>
</feature>
<proteinExistence type="predicted"/>
<comment type="caution">
    <text evidence="2">The sequence shown here is derived from an EMBL/GenBank/DDBJ whole genome shotgun (WGS) entry which is preliminary data.</text>
</comment>
<dbReference type="GO" id="GO:0005737">
    <property type="term" value="C:cytoplasm"/>
    <property type="evidence" value="ECO:0007669"/>
    <property type="project" value="InterPro"/>
</dbReference>
<dbReference type="NCBIfam" id="TIGR02433">
    <property type="entry name" value="lysidine_TilS_C"/>
    <property type="match status" value="1"/>
</dbReference>
<organism evidence="2">
    <name type="scientific">marine sediment metagenome</name>
    <dbReference type="NCBI Taxonomy" id="412755"/>
    <lineage>
        <taxon>unclassified sequences</taxon>
        <taxon>metagenomes</taxon>
        <taxon>ecological metagenomes</taxon>
    </lineage>
</organism>
<dbReference type="Pfam" id="PF09179">
    <property type="entry name" value="TilS"/>
    <property type="match status" value="1"/>
</dbReference>
<dbReference type="Gene3D" id="3.30.465.60">
    <property type="match status" value="1"/>
</dbReference>
<dbReference type="GO" id="GO:0016879">
    <property type="term" value="F:ligase activity, forming carbon-nitrogen bonds"/>
    <property type="evidence" value="ECO:0007669"/>
    <property type="project" value="InterPro"/>
</dbReference>
<gene>
    <name evidence="2" type="ORF">S12H4_01238</name>
</gene>
<dbReference type="GO" id="GO:0008033">
    <property type="term" value="P:tRNA processing"/>
    <property type="evidence" value="ECO:0007669"/>
    <property type="project" value="InterPro"/>
</dbReference>
<evidence type="ECO:0000313" key="2">
    <source>
        <dbReference type="EMBL" id="GAI61336.1"/>
    </source>
</evidence>
<dbReference type="GO" id="GO:0005524">
    <property type="term" value="F:ATP binding"/>
    <property type="evidence" value="ECO:0007669"/>
    <property type="project" value="InterPro"/>
</dbReference>
<protein>
    <recommendedName>
        <fullName evidence="1">Lysidine-tRNA(Ile) synthetase C-terminal domain-containing protein</fullName>
    </recommendedName>
</protein>
<dbReference type="SUPFAM" id="SSF56037">
    <property type="entry name" value="PheT/TilS domain"/>
    <property type="match status" value="1"/>
</dbReference>
<dbReference type="SMART" id="SM00977">
    <property type="entry name" value="TilS_C"/>
    <property type="match status" value="1"/>
</dbReference>
<feature type="domain" description="Lysidine-tRNA(Ile) synthetase C-terminal" evidence="1">
    <location>
        <begin position="152"/>
        <end position="226"/>
    </location>
</feature>
<name>X1R2M3_9ZZZZ</name>
<dbReference type="EMBL" id="BARW01000231">
    <property type="protein sequence ID" value="GAI61336.1"/>
    <property type="molecule type" value="Genomic_DNA"/>
</dbReference>